<sequence>KRCVFWWLHPCLQSRFSFDKIRKVAVATGVVLATAIVTATLVQKHVSRFFGGGEAEGVTGDMCWYIERCTATPSGLLLFFLAARGVICGIVCSMISAGGGWQCWCCLARFVLACTSGSSDADAGSVFPWGARLTQEICVRLLRDPHSYRHVCCCPFIYQAGRMNVSVG</sequence>
<keyword evidence="3" id="KW-1185">Reference proteome</keyword>
<name>V4YIE1_TOXGV</name>
<keyword evidence="1 2" id="KW-0812">Transmembrane</keyword>
<dbReference type="EMBL" id="AAYL02000414">
    <property type="protein sequence ID" value="ESS28219.1"/>
    <property type="molecule type" value="Genomic_DNA"/>
</dbReference>
<proteinExistence type="predicted"/>
<dbReference type="Proteomes" id="UP000002226">
    <property type="component" value="Unassembled WGS sequence"/>
</dbReference>
<evidence type="ECO:0000313" key="3">
    <source>
        <dbReference type="Proteomes" id="UP000002226"/>
    </source>
</evidence>
<accession>V4YIE1</accession>
<keyword evidence="1" id="KW-1133">Transmembrane helix</keyword>
<protein>
    <submittedName>
        <fullName evidence="2">Transmembrane protein</fullName>
    </submittedName>
</protein>
<organism evidence="2 3">
    <name type="scientific">Toxoplasma gondii (strain ATCC 50861 / VEG)</name>
    <dbReference type="NCBI Taxonomy" id="432359"/>
    <lineage>
        <taxon>Eukaryota</taxon>
        <taxon>Sar</taxon>
        <taxon>Alveolata</taxon>
        <taxon>Apicomplexa</taxon>
        <taxon>Conoidasida</taxon>
        <taxon>Coccidia</taxon>
        <taxon>Eucoccidiorida</taxon>
        <taxon>Eimeriorina</taxon>
        <taxon>Sarcocystidae</taxon>
        <taxon>Toxoplasma</taxon>
    </lineage>
</organism>
<dbReference type="AlphaFoldDB" id="V4YIE1"/>
<feature type="transmembrane region" description="Helical" evidence="1">
    <location>
        <begin position="24"/>
        <end position="42"/>
    </location>
</feature>
<gene>
    <name evidence="2" type="ORF">TGVEG_314560</name>
</gene>
<dbReference type="VEuPathDB" id="ToxoDB:TGVEG_314560"/>
<evidence type="ECO:0000313" key="2">
    <source>
        <dbReference type="EMBL" id="ESS28219.1"/>
    </source>
</evidence>
<keyword evidence="1" id="KW-0472">Membrane</keyword>
<comment type="caution">
    <text evidence="2">The sequence shown here is derived from an EMBL/GenBank/DDBJ whole genome shotgun (WGS) entry which is preliminary data.</text>
</comment>
<evidence type="ECO:0000256" key="1">
    <source>
        <dbReference type="SAM" id="Phobius"/>
    </source>
</evidence>
<reference evidence="2" key="1">
    <citation type="submission" date="2007-03" db="EMBL/GenBank/DDBJ databases">
        <authorList>
            <person name="Paulsen I."/>
        </authorList>
    </citation>
    <scope>NUCLEOTIDE SEQUENCE</scope>
    <source>
        <strain evidence="2">VEG</strain>
    </source>
</reference>
<feature type="non-terminal residue" evidence="2">
    <location>
        <position position="1"/>
    </location>
</feature>
<feature type="transmembrane region" description="Helical" evidence="1">
    <location>
        <begin position="76"/>
        <end position="101"/>
    </location>
</feature>